<keyword evidence="5" id="KW-1185">Reference proteome</keyword>
<feature type="region of interest" description="Disordered" evidence="2">
    <location>
        <begin position="147"/>
        <end position="178"/>
    </location>
</feature>
<dbReference type="KEGG" id="kpin:30169932"/>
<reference evidence="3" key="1">
    <citation type="submission" date="2013-07" db="EMBL/GenBank/DDBJ databases">
        <title>The Genome Sequence of Cryptococcus pinus CBS10737.</title>
        <authorList>
            <consortium name="The Broad Institute Genome Sequencing Platform"/>
            <person name="Cuomo C."/>
            <person name="Litvintseva A."/>
            <person name="Chen Y."/>
            <person name="Heitman J."/>
            <person name="Sun S."/>
            <person name="Springer D."/>
            <person name="Dromer F."/>
            <person name="Young S.K."/>
            <person name="Zeng Q."/>
            <person name="Gargeya S."/>
            <person name="Fitzgerald M."/>
            <person name="Abouelleil A."/>
            <person name="Alvarado L."/>
            <person name="Berlin A.M."/>
            <person name="Chapman S.B."/>
            <person name="Dewar J."/>
            <person name="Goldberg J."/>
            <person name="Griggs A."/>
            <person name="Gujja S."/>
            <person name="Hansen M."/>
            <person name="Howarth C."/>
            <person name="Imamovic A."/>
            <person name="Larimer J."/>
            <person name="McCowan C."/>
            <person name="Murphy C."/>
            <person name="Pearson M."/>
            <person name="Priest M."/>
            <person name="Roberts A."/>
            <person name="Saif S."/>
            <person name="Shea T."/>
            <person name="Sykes S."/>
            <person name="Wortman J."/>
            <person name="Nusbaum C."/>
            <person name="Birren B."/>
        </authorList>
    </citation>
    <scope>NUCLEOTIDE SEQUENCE [LARGE SCALE GENOMIC DNA]</scope>
    <source>
        <strain evidence="3">CBS 10737</strain>
    </source>
</reference>
<gene>
    <name evidence="3" type="ORF">I206_01563</name>
    <name evidence="4" type="ORF">I206_103434</name>
</gene>
<sequence>MDGPNGPSPGNAFSTSHKVAFDRDSSITISSTDSLSNSSSNTPATSTSASDETMTSLLNSADRERQNGGLTLYTTLTIIEDILKSQNELAENNNARWQKHVEYTNDKLKELTQLIDKAREETNATSNNFKAYIDETVEKAFQNIMNGEPSIHTTNRDTPAQSGSSSKRRRSQSRGISREIQGLNYPFFSAKLTKEKEKEKEKATVLSALPSNACSANKCSASQGEKTDDGPSKSSSVTRKATDIIDMTIDEEDDLRLRSASPVEILNCDNSPTPRASMKKVKPLERVSMGHKNTECRSATLINNISSTSRSSGSGDSKKRTFTALSRSDRFMMDKNAGRAGISSYKKTEASSIIGKKQVGTSLNGLKRVRYLVKRSDHTVSEATWELAKNIPDFGEKVIDLDQNCLEANIDIREKFVLLPEAKMFWDEKGNRRVGFNAG</sequence>
<dbReference type="OrthoDB" id="10629818at2759"/>
<dbReference type="Gene3D" id="2.40.50.40">
    <property type="match status" value="1"/>
</dbReference>
<dbReference type="EMBL" id="CP144522">
    <property type="protein sequence ID" value="WWC69493.1"/>
    <property type="molecule type" value="Genomic_DNA"/>
</dbReference>
<evidence type="ECO:0000256" key="2">
    <source>
        <dbReference type="SAM" id="MobiDB-lite"/>
    </source>
</evidence>
<dbReference type="GeneID" id="30169932"/>
<organism evidence="3">
    <name type="scientific">Kwoniella pini CBS 10737</name>
    <dbReference type="NCBI Taxonomy" id="1296096"/>
    <lineage>
        <taxon>Eukaryota</taxon>
        <taxon>Fungi</taxon>
        <taxon>Dikarya</taxon>
        <taxon>Basidiomycota</taxon>
        <taxon>Agaricomycotina</taxon>
        <taxon>Tremellomycetes</taxon>
        <taxon>Tremellales</taxon>
        <taxon>Cryptococcaceae</taxon>
        <taxon>Kwoniella</taxon>
    </lineage>
</organism>
<evidence type="ECO:0000313" key="3">
    <source>
        <dbReference type="EMBL" id="OCF52276.1"/>
    </source>
</evidence>
<feature type="region of interest" description="Disordered" evidence="2">
    <location>
        <begin position="29"/>
        <end position="53"/>
    </location>
</feature>
<protein>
    <recommendedName>
        <fullName evidence="6">Chromo domain-containing protein</fullName>
    </recommendedName>
</protein>
<reference evidence="4" key="4">
    <citation type="submission" date="2024-02" db="EMBL/GenBank/DDBJ databases">
        <title>Comparative genomics of Cryptococcus and Kwoniella reveals pathogenesis evolution and contrasting modes of karyotype evolution via chromosome fusion or intercentromeric recombination.</title>
        <authorList>
            <person name="Coelho M.A."/>
            <person name="David-Palma M."/>
            <person name="Shea T."/>
            <person name="Bowers K."/>
            <person name="McGinley-Smith S."/>
            <person name="Mohammad A.W."/>
            <person name="Gnirke A."/>
            <person name="Yurkov A.M."/>
            <person name="Nowrousian M."/>
            <person name="Sun S."/>
            <person name="Cuomo C.A."/>
            <person name="Heitman J."/>
        </authorList>
    </citation>
    <scope>NUCLEOTIDE SEQUENCE</scope>
    <source>
        <strain evidence="4">CBS 10737</strain>
    </source>
</reference>
<proteinExistence type="predicted"/>
<dbReference type="AlphaFoldDB" id="A0A1B9I9R1"/>
<accession>A0A1B9I9R1</accession>
<feature type="region of interest" description="Disordered" evidence="2">
    <location>
        <begin position="214"/>
        <end position="241"/>
    </location>
</feature>
<reference evidence="4" key="2">
    <citation type="submission" date="2013-07" db="EMBL/GenBank/DDBJ databases">
        <authorList>
            <consortium name="The Broad Institute Genome Sequencing Platform"/>
            <person name="Cuomo C."/>
            <person name="Litvintseva A."/>
            <person name="Chen Y."/>
            <person name="Heitman J."/>
            <person name="Sun S."/>
            <person name="Springer D."/>
            <person name="Dromer F."/>
            <person name="Young S.K."/>
            <person name="Zeng Q."/>
            <person name="Gargeya S."/>
            <person name="Fitzgerald M."/>
            <person name="Abouelleil A."/>
            <person name="Alvarado L."/>
            <person name="Berlin A.M."/>
            <person name="Chapman S.B."/>
            <person name="Dewar J."/>
            <person name="Goldberg J."/>
            <person name="Griggs A."/>
            <person name="Gujja S."/>
            <person name="Hansen M."/>
            <person name="Howarth C."/>
            <person name="Imamovic A."/>
            <person name="Larimer J."/>
            <person name="McCowan C."/>
            <person name="Murphy C."/>
            <person name="Pearson M."/>
            <person name="Priest M."/>
            <person name="Roberts A."/>
            <person name="Saif S."/>
            <person name="Shea T."/>
            <person name="Sykes S."/>
            <person name="Wortman J."/>
            <person name="Nusbaum C."/>
            <person name="Birren B."/>
        </authorList>
    </citation>
    <scope>NUCLEOTIDE SEQUENCE</scope>
    <source>
        <strain evidence="4">CBS 10737</strain>
    </source>
</reference>
<feature type="compositionally biased region" description="Low complexity" evidence="2">
    <location>
        <begin position="29"/>
        <end position="50"/>
    </location>
</feature>
<evidence type="ECO:0008006" key="6">
    <source>
        <dbReference type="Google" id="ProtNLM"/>
    </source>
</evidence>
<evidence type="ECO:0000313" key="4">
    <source>
        <dbReference type="EMBL" id="WWC69493.1"/>
    </source>
</evidence>
<evidence type="ECO:0000313" key="5">
    <source>
        <dbReference type="Proteomes" id="UP000094020"/>
    </source>
</evidence>
<keyword evidence="1" id="KW-0175">Coiled coil</keyword>
<reference evidence="3" key="3">
    <citation type="submission" date="2016-07" db="EMBL/GenBank/DDBJ databases">
        <title>Evolution of pathogenesis and genome organization in the Tremellales.</title>
        <authorList>
            <person name="Cuomo C."/>
            <person name="Litvintseva A."/>
            <person name="Heitman J."/>
            <person name="Chen Y."/>
            <person name="Sun S."/>
            <person name="Springer D."/>
            <person name="Dromer F."/>
            <person name="Young S."/>
            <person name="Zeng Q."/>
            <person name="Chapman S."/>
            <person name="Gujja S."/>
            <person name="Saif S."/>
            <person name="Birren B."/>
        </authorList>
    </citation>
    <scope>NUCLEOTIDE SEQUENCE</scope>
    <source>
        <strain evidence="3">CBS 10737</strain>
    </source>
</reference>
<dbReference type="EMBL" id="KI894008">
    <property type="protein sequence ID" value="OCF52276.1"/>
    <property type="molecule type" value="Genomic_DNA"/>
</dbReference>
<name>A0A1B9I9R1_9TREE</name>
<feature type="compositionally biased region" description="Polar residues" evidence="2">
    <location>
        <begin position="151"/>
        <end position="160"/>
    </location>
</feature>
<dbReference type="Proteomes" id="UP000094020">
    <property type="component" value="Chromosome 4"/>
</dbReference>
<evidence type="ECO:0000256" key="1">
    <source>
        <dbReference type="SAM" id="Coils"/>
    </source>
</evidence>
<dbReference type="RefSeq" id="XP_019013495.1">
    <property type="nucleotide sequence ID" value="XM_019153334.1"/>
</dbReference>
<feature type="coiled-coil region" evidence="1">
    <location>
        <begin position="101"/>
        <end position="128"/>
    </location>
</feature>